<dbReference type="Gene3D" id="2.180.10.10">
    <property type="entry name" value="RHS repeat-associated core"/>
    <property type="match status" value="1"/>
</dbReference>
<organism evidence="3">
    <name type="scientific">uncultured delta proteobacterium Rifle_16ft_4_minimus_27247</name>
    <dbReference type="NCBI Taxonomy" id="1665177"/>
    <lineage>
        <taxon>Bacteria</taxon>
        <taxon>Deltaproteobacteria</taxon>
        <taxon>environmental samples</taxon>
    </lineage>
</organism>
<dbReference type="InterPro" id="IPR056823">
    <property type="entry name" value="TEN-like_YD-shell"/>
</dbReference>
<keyword evidence="1" id="KW-0677">Repeat</keyword>
<reference evidence="3" key="1">
    <citation type="journal article" date="2015" name="ISME J.">
        <title>Aquifer environment selects for microbial species cohorts in sediment and groundwater.</title>
        <authorList>
            <person name="Hug L.A."/>
            <person name="Thomas B.C."/>
            <person name="Brown C.T."/>
            <person name="Frischkorn K.R."/>
            <person name="Williams K.H."/>
            <person name="Tringe S.G."/>
            <person name="Banfield J.F."/>
        </authorList>
    </citation>
    <scope>NUCLEOTIDE SEQUENCE</scope>
</reference>
<dbReference type="PANTHER" id="PTHR32305">
    <property type="match status" value="1"/>
</dbReference>
<evidence type="ECO:0000256" key="1">
    <source>
        <dbReference type="ARBA" id="ARBA00022737"/>
    </source>
</evidence>
<dbReference type="InterPro" id="IPR022385">
    <property type="entry name" value="Rhs_assc_core"/>
</dbReference>
<dbReference type="InterPro" id="IPR050708">
    <property type="entry name" value="T6SS_VgrG/RHS"/>
</dbReference>
<dbReference type="AlphaFoldDB" id="A0A0H4TBI2"/>
<dbReference type="Pfam" id="PF25023">
    <property type="entry name" value="TEN_YD-shell"/>
    <property type="match status" value="1"/>
</dbReference>
<evidence type="ECO:0000313" key="3">
    <source>
        <dbReference type="EMBL" id="AKQ05356.1"/>
    </source>
</evidence>
<dbReference type="PANTHER" id="PTHR32305:SF17">
    <property type="entry name" value="TRNA NUCLEASE WAPA"/>
    <property type="match status" value="1"/>
</dbReference>
<accession>A0A0H4TBI2</accession>
<evidence type="ECO:0000259" key="2">
    <source>
        <dbReference type="Pfam" id="PF25023"/>
    </source>
</evidence>
<name>A0A0H4TBI2_9DELT</name>
<dbReference type="EMBL" id="KT007072">
    <property type="protein sequence ID" value="AKQ05356.1"/>
    <property type="molecule type" value="Genomic_DNA"/>
</dbReference>
<sequence length="307" mass="33047">MSWSETDAAGSITAYYVYGLGLVSKVLPDGTAYYYHYDSSGSTIALTDAVENITDSYAYDPFGNVVNHLGTTANPFRYVGRYGLIDEGNGLTYIRARYYVPELGRFITKDPLTGKDGDSQSLNRYVYAVNNPVMLVDISGFSVQEGGTKHKDGESVIGKFIKSIKGEVSASACLLVCREVKIVEKNGKWFEISSVGLGLAAEAKIIDLSTLLDNSKPLEEGEFVMVKSSGSLGAGAKVSGGVEWLNCKEGGGWSNCQFFDTRANFVFIRGEGSLLNLSKEAKGGLSIGLGIGLHILSVHKVKVKQIL</sequence>
<dbReference type="NCBIfam" id="TIGR03696">
    <property type="entry name" value="Rhs_assc_core"/>
    <property type="match status" value="1"/>
</dbReference>
<proteinExistence type="predicted"/>
<feature type="domain" description="Teneurin-like YD-shell" evidence="2">
    <location>
        <begin position="16"/>
        <end position="133"/>
    </location>
</feature>
<protein>
    <submittedName>
        <fullName evidence="3">YD repeat-containing protein</fullName>
    </submittedName>
</protein>